<keyword evidence="4 6" id="KW-0227">DNA damage</keyword>
<evidence type="ECO:0000256" key="5">
    <source>
        <dbReference type="ARBA" id="ARBA00022932"/>
    </source>
</evidence>
<dbReference type="Gene3D" id="3.30.70.270">
    <property type="match status" value="1"/>
</dbReference>
<keyword evidence="6 8" id="KW-0808">Transferase</keyword>
<evidence type="ECO:0000256" key="4">
    <source>
        <dbReference type="ARBA" id="ARBA00022763"/>
    </source>
</evidence>
<keyword evidence="3 6" id="KW-0548">Nucleotidyltransferase</keyword>
<keyword evidence="5 6" id="KW-0239">DNA-directed DNA polymerase</keyword>
<comment type="catalytic activity">
    <reaction evidence="6">
        <text>DNA(n) + a 2'-deoxyribonucleoside 5'-triphosphate = DNA(n+1) + diphosphate</text>
        <dbReference type="Rhea" id="RHEA:22508"/>
        <dbReference type="Rhea" id="RHEA-COMP:17339"/>
        <dbReference type="Rhea" id="RHEA-COMP:17340"/>
        <dbReference type="ChEBI" id="CHEBI:33019"/>
        <dbReference type="ChEBI" id="CHEBI:61560"/>
        <dbReference type="ChEBI" id="CHEBI:173112"/>
        <dbReference type="EC" id="2.7.7.7"/>
    </reaction>
</comment>
<comment type="cofactor">
    <cofactor evidence="6">
        <name>Mg(2+)</name>
        <dbReference type="ChEBI" id="CHEBI:18420"/>
    </cofactor>
    <text evidence="6">Binds 2 magnesium ions per subunit.</text>
</comment>
<dbReference type="Gene3D" id="3.40.1170.60">
    <property type="match status" value="1"/>
</dbReference>
<proteinExistence type="inferred from homology"/>
<dbReference type="GO" id="GO:0003887">
    <property type="term" value="F:DNA-directed DNA polymerase activity"/>
    <property type="evidence" value="ECO:0007669"/>
    <property type="project" value="UniProtKB-EC"/>
</dbReference>
<dbReference type="CDD" id="cd03586">
    <property type="entry name" value="PolY_Pol_IV_kappa"/>
    <property type="match status" value="1"/>
</dbReference>
<evidence type="ECO:0000313" key="9">
    <source>
        <dbReference type="Proteomes" id="UP001298681"/>
    </source>
</evidence>
<evidence type="ECO:0000256" key="2">
    <source>
        <dbReference type="ARBA" id="ARBA00022457"/>
    </source>
</evidence>
<evidence type="ECO:0000256" key="6">
    <source>
        <dbReference type="HAMAP-Rule" id="MF_01113"/>
    </source>
</evidence>
<comment type="similarity">
    <text evidence="1 6">Belongs to the DNA polymerase type-Y family.</text>
</comment>
<dbReference type="Pfam" id="PF00817">
    <property type="entry name" value="IMS"/>
    <property type="match status" value="1"/>
</dbReference>
<organism evidence="8 9">
    <name type="scientific">Anaeromassilibacillus senegalensis</name>
    <dbReference type="NCBI Taxonomy" id="1673717"/>
    <lineage>
        <taxon>Bacteria</taxon>
        <taxon>Bacillati</taxon>
        <taxon>Bacillota</taxon>
        <taxon>Clostridia</taxon>
        <taxon>Eubacteriales</taxon>
        <taxon>Acutalibacteraceae</taxon>
        <taxon>Anaeromassilibacillus</taxon>
    </lineage>
</organism>
<evidence type="ECO:0000256" key="1">
    <source>
        <dbReference type="ARBA" id="ARBA00010945"/>
    </source>
</evidence>
<protein>
    <recommendedName>
        <fullName evidence="6">DNA polymerase IV</fullName>
        <shortName evidence="6">Pol IV</shortName>
        <ecNumber evidence="6">2.7.7.7</ecNumber>
    </recommendedName>
</protein>
<dbReference type="SUPFAM" id="SSF56672">
    <property type="entry name" value="DNA/RNA polymerases"/>
    <property type="match status" value="1"/>
</dbReference>
<evidence type="ECO:0000313" key="8">
    <source>
        <dbReference type="EMBL" id="MCG4610407.1"/>
    </source>
</evidence>
<dbReference type="SUPFAM" id="SSF100879">
    <property type="entry name" value="Lesion bypass DNA polymerase (Y-family), little finger domain"/>
    <property type="match status" value="1"/>
</dbReference>
<keyword evidence="2 6" id="KW-0515">Mutator protein</keyword>
<reference evidence="8 9" key="1">
    <citation type="submission" date="2022-01" db="EMBL/GenBank/DDBJ databases">
        <title>Collection of gut derived symbiotic bacterial strains cultured from healthy donors.</title>
        <authorList>
            <person name="Lin H."/>
            <person name="Kohout C."/>
            <person name="Waligurski E."/>
            <person name="Pamer E.G."/>
        </authorList>
    </citation>
    <scope>NUCLEOTIDE SEQUENCE [LARGE SCALE GENOMIC DNA]</scope>
    <source>
        <strain evidence="8 9">DFI.7.58</strain>
    </source>
</reference>
<keyword evidence="9" id="KW-1185">Reference proteome</keyword>
<dbReference type="NCBIfam" id="NF002677">
    <property type="entry name" value="PRK02406.1"/>
    <property type="match status" value="1"/>
</dbReference>
<feature type="binding site" evidence="6">
    <location>
        <position position="108"/>
    </location>
    <ligand>
        <name>Mg(2+)</name>
        <dbReference type="ChEBI" id="CHEBI:18420"/>
    </ligand>
</feature>
<comment type="caution">
    <text evidence="8">The sequence shown here is derived from an EMBL/GenBank/DDBJ whole genome shotgun (WGS) entry which is preliminary data.</text>
</comment>
<dbReference type="InterPro" id="IPR022880">
    <property type="entry name" value="DNApol_IV"/>
</dbReference>
<dbReference type="InterPro" id="IPR043502">
    <property type="entry name" value="DNA/RNA_pol_sf"/>
</dbReference>
<name>A0ABS9MHW6_9FIRM</name>
<feature type="site" description="Substrate discrimination" evidence="6">
    <location>
        <position position="17"/>
    </location>
</feature>
<keyword evidence="6" id="KW-0460">Magnesium</keyword>
<dbReference type="InterPro" id="IPR036775">
    <property type="entry name" value="DNA_pol_Y-fam_lit_finger_sf"/>
</dbReference>
<evidence type="ECO:0000256" key="3">
    <source>
        <dbReference type="ARBA" id="ARBA00022695"/>
    </source>
</evidence>
<dbReference type="PANTHER" id="PTHR11076">
    <property type="entry name" value="DNA REPAIR POLYMERASE UMUC / TRANSFERASE FAMILY MEMBER"/>
    <property type="match status" value="1"/>
</dbReference>
<dbReference type="InterPro" id="IPR001126">
    <property type="entry name" value="UmuC"/>
</dbReference>
<comment type="subcellular location">
    <subcellularLocation>
        <location evidence="6">Cytoplasm</location>
    </subcellularLocation>
</comment>
<evidence type="ECO:0000259" key="7">
    <source>
        <dbReference type="PROSITE" id="PS50173"/>
    </source>
</evidence>
<keyword evidence="6" id="KW-0234">DNA repair</keyword>
<dbReference type="InterPro" id="IPR043128">
    <property type="entry name" value="Rev_trsase/Diguanyl_cyclase"/>
</dbReference>
<dbReference type="HAMAP" id="MF_01113">
    <property type="entry name" value="DNApol_IV"/>
    <property type="match status" value="1"/>
</dbReference>
<dbReference type="PROSITE" id="PS50173">
    <property type="entry name" value="UMUC"/>
    <property type="match status" value="1"/>
</dbReference>
<dbReference type="Proteomes" id="UP001298681">
    <property type="component" value="Unassembled WGS sequence"/>
</dbReference>
<gene>
    <name evidence="6 8" type="primary">dinB</name>
    <name evidence="8" type="ORF">L0P57_05615</name>
</gene>
<dbReference type="Gene3D" id="3.30.1490.100">
    <property type="entry name" value="DNA polymerase, Y-family, little finger domain"/>
    <property type="match status" value="1"/>
</dbReference>
<dbReference type="InterPro" id="IPR050116">
    <property type="entry name" value="DNA_polymerase-Y"/>
</dbReference>
<keyword evidence="6" id="KW-0238">DNA-binding</keyword>
<dbReference type="Gene3D" id="1.10.150.20">
    <property type="entry name" value="5' to 3' exonuclease, C-terminal subdomain"/>
    <property type="match status" value="1"/>
</dbReference>
<comment type="function">
    <text evidence="6">Poorly processive, error-prone DNA polymerase involved in untargeted mutagenesis. Copies undamaged DNA at stalled replication forks, which arise in vivo from mismatched or misaligned primer ends. These misaligned primers can be extended by PolIV. Exhibits no 3'-5' exonuclease (proofreading) activity. May be involved in translesional synthesis, in conjunction with the beta clamp from PolIII.</text>
</comment>
<feature type="active site" evidence="6">
    <location>
        <position position="109"/>
    </location>
</feature>
<keyword evidence="6" id="KW-0479">Metal-binding</keyword>
<dbReference type="EC" id="2.7.7.7" evidence="6"/>
<dbReference type="Pfam" id="PF11799">
    <property type="entry name" value="IMS_C"/>
    <property type="match status" value="1"/>
</dbReference>
<dbReference type="RefSeq" id="WP_237966620.1">
    <property type="nucleotide sequence ID" value="NZ_JAKNHQ010000005.1"/>
</dbReference>
<keyword evidence="6" id="KW-0963">Cytoplasm</keyword>
<keyword evidence="6" id="KW-0235">DNA replication</keyword>
<dbReference type="InterPro" id="IPR017961">
    <property type="entry name" value="DNA_pol_Y-fam_little_finger"/>
</dbReference>
<sequence>MEGPDRVILHCDCNAFYASVECLLHPAYRDVPMAVCGNPENRHGIILAKNERAKRFGVQTAETIWQARRKCPDLVLAPPHRDQYAIYSKRVNAIYQRYTDLVEPFGIDESWLDVTGSQRLFGSGPEIADRLRAEVKRETGLTISVGVSFNKIFAKLGSDYKKPDATTVISRENYRNIVYPLSVSALLYVGKSARETLQNMRIRTIGDLAHADRKALVASLGKIGGELYDYANGLDKSPVKSIYEPKEVKSVGNGLTFKRNLVGWDDIRLGVTVLADTVAARMRRSGVKCYTVQLNIRNPSFKTISRQKPLAVPTFLSKELARAAMEILADSWNPNAPIRMLTLTGTNLVPADEAPGEQLSLFEHSRQEERKKQEKLETTLDAIREKFGKDAVSICGVLQNDIGAD</sequence>
<accession>A0ABS9MHW6</accession>
<feature type="binding site" evidence="6">
    <location>
        <position position="12"/>
    </location>
    <ligand>
        <name>Mg(2+)</name>
        <dbReference type="ChEBI" id="CHEBI:18420"/>
    </ligand>
</feature>
<feature type="domain" description="UmuC" evidence="7">
    <location>
        <begin position="8"/>
        <end position="190"/>
    </location>
</feature>
<comment type="subunit">
    <text evidence="6">Monomer.</text>
</comment>
<dbReference type="PANTHER" id="PTHR11076:SF35">
    <property type="entry name" value="DNA REPAIR PROTEIN HOMOLOG YOBH"/>
    <property type="match status" value="1"/>
</dbReference>
<dbReference type="EMBL" id="JAKNHQ010000005">
    <property type="protein sequence ID" value="MCG4610407.1"/>
    <property type="molecule type" value="Genomic_DNA"/>
</dbReference>